<dbReference type="EMBL" id="CABDUW010000261">
    <property type="protein sequence ID" value="VTJ64283.1"/>
    <property type="molecule type" value="Genomic_DNA"/>
</dbReference>
<evidence type="ECO:0000313" key="1">
    <source>
        <dbReference type="EMBL" id="VTJ64283.1"/>
    </source>
</evidence>
<name>A0A5E4B3I8_MARMO</name>
<feature type="non-terminal residue" evidence="1">
    <location>
        <position position="1"/>
    </location>
</feature>
<dbReference type="AlphaFoldDB" id="A0A5E4B3I8"/>
<comment type="caution">
    <text evidence="1">The sequence shown here is derived from an EMBL/GenBank/DDBJ whole genome shotgun (WGS) entry which is preliminary data.</text>
</comment>
<reference evidence="1" key="1">
    <citation type="submission" date="2019-04" db="EMBL/GenBank/DDBJ databases">
        <authorList>
            <person name="Alioto T."/>
            <person name="Alioto T."/>
        </authorList>
    </citation>
    <scope>NUCLEOTIDE SEQUENCE [LARGE SCALE GENOMIC DNA]</scope>
</reference>
<keyword evidence="2" id="KW-1185">Reference proteome</keyword>
<organism evidence="1 2">
    <name type="scientific">Marmota monax</name>
    <name type="common">Woodchuck</name>
    <dbReference type="NCBI Taxonomy" id="9995"/>
    <lineage>
        <taxon>Eukaryota</taxon>
        <taxon>Metazoa</taxon>
        <taxon>Chordata</taxon>
        <taxon>Craniata</taxon>
        <taxon>Vertebrata</taxon>
        <taxon>Euteleostomi</taxon>
        <taxon>Mammalia</taxon>
        <taxon>Eutheria</taxon>
        <taxon>Euarchontoglires</taxon>
        <taxon>Glires</taxon>
        <taxon>Rodentia</taxon>
        <taxon>Sciuromorpha</taxon>
        <taxon>Sciuridae</taxon>
        <taxon>Xerinae</taxon>
        <taxon>Marmotini</taxon>
        <taxon>Marmota</taxon>
    </lineage>
</organism>
<gene>
    <name evidence="1" type="ORF">MONAX_5E016164</name>
</gene>
<sequence length="104" mass="11212">DEWRCDGRMRTATCWNTLKPLGVQRASSGLAAVRSRPQARHAPCAHYIQPLDMLVTGDPHTHNPASCISRPLCPLHPEASVGHQSSAIVPPAAALWASALTEQL</sequence>
<protein>
    <submittedName>
        <fullName evidence="1">Uncharacterized protein</fullName>
    </submittedName>
</protein>
<dbReference type="Proteomes" id="UP000335636">
    <property type="component" value="Unassembled WGS sequence"/>
</dbReference>
<proteinExistence type="predicted"/>
<evidence type="ECO:0000313" key="2">
    <source>
        <dbReference type="Proteomes" id="UP000335636"/>
    </source>
</evidence>
<accession>A0A5E4B3I8</accession>